<dbReference type="Proteomes" id="UP000250321">
    <property type="component" value="Unassembled WGS sequence"/>
</dbReference>
<dbReference type="AlphaFoldDB" id="A0A314XWV7"/>
<sequence length="105" mass="11856">MKREGRQHGMVRTYGVIPDPLNPRPETRHENRFDSPTAALFTKVATKPTNHSKFTGQGQDQREPQAQVIRRLIQSSFGHLAGCGQPAQLEFFRVFCHGDFGSSVY</sequence>
<reference evidence="2 3" key="1">
    <citation type="submission" date="2018-02" db="EMBL/GenBank/DDBJ databases">
        <title>Draft genome of wild Prunus yedoensis var. nudiflora.</title>
        <authorList>
            <person name="Baek S."/>
            <person name="Kim J.-H."/>
            <person name="Choi K."/>
            <person name="Kim G.-B."/>
            <person name="Cho A."/>
            <person name="Jang H."/>
            <person name="Shin C.-H."/>
            <person name="Yu H.-J."/>
            <person name="Mun J.-H."/>
        </authorList>
    </citation>
    <scope>NUCLEOTIDE SEQUENCE [LARGE SCALE GENOMIC DNA]</scope>
    <source>
        <strain evidence="3">cv. Jeju island</strain>
        <tissue evidence="2">Leaf</tissue>
    </source>
</reference>
<accession>A0A314XWV7</accession>
<gene>
    <name evidence="2" type="ORF">Pyn_12086</name>
</gene>
<feature type="region of interest" description="Disordered" evidence="1">
    <location>
        <begin position="1"/>
        <end position="34"/>
    </location>
</feature>
<comment type="caution">
    <text evidence="2">The sequence shown here is derived from an EMBL/GenBank/DDBJ whole genome shotgun (WGS) entry which is preliminary data.</text>
</comment>
<organism evidence="2 3">
    <name type="scientific">Prunus yedoensis var. nudiflora</name>
    <dbReference type="NCBI Taxonomy" id="2094558"/>
    <lineage>
        <taxon>Eukaryota</taxon>
        <taxon>Viridiplantae</taxon>
        <taxon>Streptophyta</taxon>
        <taxon>Embryophyta</taxon>
        <taxon>Tracheophyta</taxon>
        <taxon>Spermatophyta</taxon>
        <taxon>Magnoliopsida</taxon>
        <taxon>eudicotyledons</taxon>
        <taxon>Gunneridae</taxon>
        <taxon>Pentapetalae</taxon>
        <taxon>rosids</taxon>
        <taxon>fabids</taxon>
        <taxon>Rosales</taxon>
        <taxon>Rosaceae</taxon>
        <taxon>Amygdaloideae</taxon>
        <taxon>Amygdaleae</taxon>
        <taxon>Prunus</taxon>
    </lineage>
</organism>
<name>A0A314XWV7_PRUYE</name>
<keyword evidence="3" id="KW-1185">Reference proteome</keyword>
<proteinExistence type="predicted"/>
<dbReference type="STRING" id="2094558.A0A314XWV7"/>
<dbReference type="EMBL" id="PJQY01002012">
    <property type="protein sequence ID" value="PQP97108.1"/>
    <property type="molecule type" value="Genomic_DNA"/>
</dbReference>
<protein>
    <submittedName>
        <fullName evidence="2">Uncharacterized protein</fullName>
    </submittedName>
</protein>
<evidence type="ECO:0000313" key="2">
    <source>
        <dbReference type="EMBL" id="PQP97108.1"/>
    </source>
</evidence>
<dbReference type="OrthoDB" id="663108at2759"/>
<evidence type="ECO:0000256" key="1">
    <source>
        <dbReference type="SAM" id="MobiDB-lite"/>
    </source>
</evidence>
<dbReference type="PANTHER" id="PTHR34278">
    <property type="entry name" value="PROTEIN THI031, PUTATIVE-RELATED"/>
    <property type="match status" value="1"/>
</dbReference>
<evidence type="ECO:0000313" key="3">
    <source>
        <dbReference type="Proteomes" id="UP000250321"/>
    </source>
</evidence>
<dbReference type="PANTHER" id="PTHR34278:SF1">
    <property type="entry name" value="PROTEIN THI031, PUTATIVE-RELATED"/>
    <property type="match status" value="1"/>
</dbReference>